<comment type="function">
    <text evidence="7">A core subunit of photosystem II (PSII), probably helps stabilize the reaction center.</text>
</comment>
<dbReference type="KEGG" id="cyj:Cyan7822_3095"/>
<comment type="similarity">
    <text evidence="7">Belongs to the Psb30/Ycf12 family.</text>
</comment>
<dbReference type="EMBL" id="CP002198">
    <property type="protein sequence ID" value="ADN15050.1"/>
    <property type="molecule type" value="Genomic_DNA"/>
</dbReference>
<evidence type="ECO:0000313" key="9">
    <source>
        <dbReference type="Proteomes" id="UP000008206"/>
    </source>
</evidence>
<dbReference type="Pfam" id="PF05969">
    <property type="entry name" value="PSII_Ycf12"/>
    <property type="match status" value="1"/>
</dbReference>
<dbReference type="eggNOG" id="ENOG5032GTP">
    <property type="taxonomic scope" value="Bacteria"/>
</dbReference>
<evidence type="ECO:0000313" key="8">
    <source>
        <dbReference type="EMBL" id="ADN15050.1"/>
    </source>
</evidence>
<comment type="subcellular location">
    <subcellularLocation>
        <location evidence="7">Cellular thylakoid membrane</location>
        <topology evidence="7">Single-pass membrane protein</topology>
    </subcellularLocation>
    <subcellularLocation>
        <location evidence="1">Membrane</location>
        <topology evidence="1">Single-pass membrane protein</topology>
    </subcellularLocation>
</comment>
<keyword evidence="9" id="KW-1185">Reference proteome</keyword>
<evidence type="ECO:0000256" key="3">
    <source>
        <dbReference type="ARBA" id="ARBA00022692"/>
    </source>
</evidence>
<gene>
    <name evidence="7" type="primary">psb30</name>
    <name evidence="7" type="synonym">ycf12</name>
    <name evidence="8" type="ordered locus">Cyan7822_3095</name>
</gene>
<dbReference type="InterPro" id="IPR010284">
    <property type="entry name" value="PSII_Ycf12_core-subunit"/>
</dbReference>
<dbReference type="NCBIfam" id="NF010239">
    <property type="entry name" value="PRK13686.1"/>
    <property type="match status" value="1"/>
</dbReference>
<reference evidence="9" key="1">
    <citation type="journal article" date="2011" name="MBio">
        <title>Novel metabolic attributes of the genus Cyanothece, comprising a group of unicellular nitrogen-fixing Cyanobacteria.</title>
        <authorList>
            <person name="Bandyopadhyay A."/>
            <person name="Elvitigala T."/>
            <person name="Welsh E."/>
            <person name="Stockel J."/>
            <person name="Liberton M."/>
            <person name="Min H."/>
            <person name="Sherman L.A."/>
            <person name="Pakrasi H.B."/>
        </authorList>
    </citation>
    <scope>NUCLEOTIDE SEQUENCE [LARGE SCALE GENOMIC DNA]</scope>
    <source>
        <strain evidence="9">PCC 7822</strain>
    </source>
</reference>
<dbReference type="GO" id="GO:0015979">
    <property type="term" value="P:photosynthesis"/>
    <property type="evidence" value="ECO:0007669"/>
    <property type="project" value="UniProtKB-KW"/>
</dbReference>
<keyword evidence="2 7" id="KW-0602">Photosynthesis</keyword>
<evidence type="ECO:0000256" key="4">
    <source>
        <dbReference type="ARBA" id="ARBA00022989"/>
    </source>
</evidence>
<sequence length="56" mass="6305">MVFLVFSLFIDGAQLGEYMYLFALNLEPIFQLTFVSLIMLAGPAVIFLLAFRNGDL</sequence>
<evidence type="ECO:0000256" key="7">
    <source>
        <dbReference type="HAMAP-Rule" id="MF_01329"/>
    </source>
</evidence>
<dbReference type="HOGENOM" id="CLU_196761_1_0_3"/>
<organism evidence="8 9">
    <name type="scientific">Gloeothece verrucosa (strain PCC 7822)</name>
    <name type="common">Cyanothece sp. (strain PCC 7822)</name>
    <dbReference type="NCBI Taxonomy" id="497965"/>
    <lineage>
        <taxon>Bacteria</taxon>
        <taxon>Bacillati</taxon>
        <taxon>Cyanobacteriota</taxon>
        <taxon>Cyanophyceae</taxon>
        <taxon>Oscillatoriophycideae</taxon>
        <taxon>Chroococcales</taxon>
        <taxon>Aphanothecaceae</taxon>
        <taxon>Gloeothece</taxon>
        <taxon>Gloeothece verrucosa</taxon>
    </lineage>
</organism>
<dbReference type="Proteomes" id="UP000008206">
    <property type="component" value="Chromosome"/>
</dbReference>
<dbReference type="AlphaFoldDB" id="E0U9Y0"/>
<proteinExistence type="inferred from homology"/>
<keyword evidence="3 7" id="KW-0812">Transmembrane</keyword>
<keyword evidence="6 7" id="KW-0604">Photosystem II</keyword>
<dbReference type="HAMAP" id="MF_01329">
    <property type="entry name" value="PSII_Psb30_Ycf12"/>
    <property type="match status" value="1"/>
</dbReference>
<evidence type="ECO:0000256" key="6">
    <source>
        <dbReference type="ARBA" id="ARBA00023276"/>
    </source>
</evidence>
<evidence type="ECO:0000256" key="1">
    <source>
        <dbReference type="ARBA" id="ARBA00004167"/>
    </source>
</evidence>
<evidence type="ECO:0000256" key="2">
    <source>
        <dbReference type="ARBA" id="ARBA00022531"/>
    </source>
</evidence>
<feature type="transmembrane region" description="Helical" evidence="7">
    <location>
        <begin position="31"/>
        <end position="51"/>
    </location>
</feature>
<keyword evidence="4 7" id="KW-1133">Transmembrane helix</keyword>
<dbReference type="GO" id="GO:0031676">
    <property type="term" value="C:plasma membrane-derived thylakoid membrane"/>
    <property type="evidence" value="ECO:0007669"/>
    <property type="project" value="UniProtKB-SubCell"/>
</dbReference>
<keyword evidence="5 7" id="KW-0472">Membrane</keyword>
<evidence type="ECO:0000256" key="5">
    <source>
        <dbReference type="ARBA" id="ARBA00023136"/>
    </source>
</evidence>
<keyword evidence="7" id="KW-0793">Thylakoid</keyword>
<comment type="subunit">
    <text evidence="7">PSII is composed of 1 copy each of membrane proteins PsbA, PsbB, PsbC, PsbD, PsbE, PsbF, PsbH, PsbI, PsbJ, PsbK, PsbL, PsbM, PsbT, PsbX, PsbY, PsbZ, Psb30/Ycf12, peripheral proteins PsbO, CyanoQ (PsbQ), PsbU, PsbV and a large number of cofactors. It forms dimeric complexes.</text>
</comment>
<dbReference type="GO" id="GO:0009523">
    <property type="term" value="C:photosystem II"/>
    <property type="evidence" value="ECO:0007669"/>
    <property type="project" value="UniProtKB-KW"/>
</dbReference>
<protein>
    <recommendedName>
        <fullName evidence="7">Photosystem II reaction center protein Psb30</fullName>
    </recommendedName>
    <alternativeName>
        <fullName evidence="7">Photosystem II reaction center protein Ycf12</fullName>
    </alternativeName>
</protein>
<accession>E0U9Y0</accession>
<dbReference type="STRING" id="497965.Cyan7822_3095"/>
<name>E0U9Y0_GLOV7</name>